<dbReference type="EMBL" id="HBUE01297047">
    <property type="protein sequence ID" value="CAG6576953.1"/>
    <property type="molecule type" value="Transcribed_RNA"/>
</dbReference>
<accession>A0A8D8NU44</accession>
<name>A0A8D8NU44_CULPI</name>
<sequence>MLGCERDDRELPGCGRGGILFANNISSVAEMRMIANDPGVVSPCGQSSHRSIVSWPKYRSQFGHTTLIRELRPRFEGRTAILFLFLFTANLPPVAELRMRTARVWT</sequence>
<dbReference type="EMBL" id="HBUE01191131">
    <property type="protein sequence ID" value="CAG6525246.1"/>
    <property type="molecule type" value="Transcribed_RNA"/>
</dbReference>
<reference evidence="1" key="1">
    <citation type="submission" date="2021-05" db="EMBL/GenBank/DDBJ databases">
        <authorList>
            <person name="Alioto T."/>
            <person name="Alioto T."/>
            <person name="Gomez Garrido J."/>
        </authorList>
    </citation>
    <scope>NUCLEOTIDE SEQUENCE</scope>
</reference>
<protein>
    <submittedName>
        <fullName evidence="1">(northern house mosquito) hypothetical protein</fullName>
    </submittedName>
</protein>
<organism evidence="1">
    <name type="scientific">Culex pipiens</name>
    <name type="common">House mosquito</name>
    <dbReference type="NCBI Taxonomy" id="7175"/>
    <lineage>
        <taxon>Eukaryota</taxon>
        <taxon>Metazoa</taxon>
        <taxon>Ecdysozoa</taxon>
        <taxon>Arthropoda</taxon>
        <taxon>Hexapoda</taxon>
        <taxon>Insecta</taxon>
        <taxon>Pterygota</taxon>
        <taxon>Neoptera</taxon>
        <taxon>Endopterygota</taxon>
        <taxon>Diptera</taxon>
        <taxon>Nematocera</taxon>
        <taxon>Culicoidea</taxon>
        <taxon>Culicidae</taxon>
        <taxon>Culicinae</taxon>
        <taxon>Culicini</taxon>
        <taxon>Culex</taxon>
        <taxon>Culex</taxon>
    </lineage>
</organism>
<dbReference type="AlphaFoldDB" id="A0A8D8NU44"/>
<evidence type="ECO:0000313" key="1">
    <source>
        <dbReference type="EMBL" id="CAG6576953.1"/>
    </source>
</evidence>
<proteinExistence type="predicted"/>